<evidence type="ECO:0000313" key="3">
    <source>
        <dbReference type="EMBL" id="MCE5165669.1"/>
    </source>
</evidence>
<evidence type="ECO:0000313" key="4">
    <source>
        <dbReference type="Proteomes" id="UP000823775"/>
    </source>
</evidence>
<gene>
    <name evidence="3" type="ORF">HAX54_011448</name>
</gene>
<dbReference type="Proteomes" id="UP000823775">
    <property type="component" value="Unassembled WGS sequence"/>
</dbReference>
<evidence type="ECO:0000256" key="1">
    <source>
        <dbReference type="SAM" id="Coils"/>
    </source>
</evidence>
<keyword evidence="1" id="KW-0175">Coiled coil</keyword>
<sequence>MWSLQVPLHRYTNIASVLPSLARCIVREEICWGETVVFEGEYCHIPGYWEWAEDTLARIGPISTKIPEVAHQECSNAVPRPGNSFTPLVMSLEKCKGKGPQLLKKTPTKQVYNQDCQGGKGSFQLSIAAHISKKRSSQGESNRSHEDRYWKKVRPHSDKSRDVDLAVVEIHDSVDSPSMTLIDLIKKKSGESVSSPNPIKSPSTGQIEKEATSAPCDRVIARSSSDLQKHPTVVVSVFDGKKVILSYRKMFISNLWIVIRGKLSGSNIDYASSLKEEVQAQSALHDKDMEAARKELSIAVGERLSNSMLEEHEKIEKVSSVRQSLSKVKEKIEKLQRKEKDLEILLATTEKEVEEAKLGVSTVEKDFDACNDVDLLNSNDLINLERKEERLEAMHQDLINYKLLLD</sequence>
<comment type="caution">
    <text evidence="3">The sequence shown here is derived from an EMBL/GenBank/DDBJ whole genome shotgun (WGS) entry which is preliminary data.</text>
</comment>
<accession>A0ABS8Y6I1</accession>
<name>A0ABS8Y6I1_DATST</name>
<feature type="compositionally biased region" description="Polar residues" evidence="2">
    <location>
        <begin position="191"/>
        <end position="206"/>
    </location>
</feature>
<dbReference type="EMBL" id="JACEIK010016514">
    <property type="protein sequence ID" value="MCE5165669.1"/>
    <property type="molecule type" value="Genomic_DNA"/>
</dbReference>
<feature type="region of interest" description="Disordered" evidence="2">
    <location>
        <begin position="190"/>
        <end position="212"/>
    </location>
</feature>
<keyword evidence="4" id="KW-1185">Reference proteome</keyword>
<reference evidence="3 4" key="1">
    <citation type="journal article" date="2021" name="BMC Genomics">
        <title>Datura genome reveals duplications of psychoactive alkaloid biosynthetic genes and high mutation rate following tissue culture.</title>
        <authorList>
            <person name="Rajewski A."/>
            <person name="Carter-House D."/>
            <person name="Stajich J."/>
            <person name="Litt A."/>
        </authorList>
    </citation>
    <scope>NUCLEOTIDE SEQUENCE [LARGE SCALE GENOMIC DNA]</scope>
    <source>
        <strain evidence="3">AR-01</strain>
    </source>
</reference>
<proteinExistence type="predicted"/>
<feature type="region of interest" description="Disordered" evidence="2">
    <location>
        <begin position="131"/>
        <end position="155"/>
    </location>
</feature>
<organism evidence="3 4">
    <name type="scientific">Datura stramonium</name>
    <name type="common">Jimsonweed</name>
    <name type="synonym">Common thornapple</name>
    <dbReference type="NCBI Taxonomy" id="4076"/>
    <lineage>
        <taxon>Eukaryota</taxon>
        <taxon>Viridiplantae</taxon>
        <taxon>Streptophyta</taxon>
        <taxon>Embryophyta</taxon>
        <taxon>Tracheophyta</taxon>
        <taxon>Spermatophyta</taxon>
        <taxon>Magnoliopsida</taxon>
        <taxon>eudicotyledons</taxon>
        <taxon>Gunneridae</taxon>
        <taxon>Pentapetalae</taxon>
        <taxon>asterids</taxon>
        <taxon>lamiids</taxon>
        <taxon>Solanales</taxon>
        <taxon>Solanaceae</taxon>
        <taxon>Solanoideae</taxon>
        <taxon>Datureae</taxon>
        <taxon>Datura</taxon>
    </lineage>
</organism>
<feature type="compositionally biased region" description="Basic and acidic residues" evidence="2">
    <location>
        <begin position="142"/>
        <end position="155"/>
    </location>
</feature>
<evidence type="ECO:0000256" key="2">
    <source>
        <dbReference type="SAM" id="MobiDB-lite"/>
    </source>
</evidence>
<protein>
    <submittedName>
        <fullName evidence="3">Uncharacterized protein</fullName>
    </submittedName>
</protein>
<feature type="coiled-coil region" evidence="1">
    <location>
        <begin position="275"/>
        <end position="352"/>
    </location>
</feature>